<evidence type="ECO:0000313" key="6">
    <source>
        <dbReference type="EMBL" id="QRH03366.1"/>
    </source>
</evidence>
<evidence type="ECO:0000313" key="7">
    <source>
        <dbReference type="Proteomes" id="UP000596252"/>
    </source>
</evidence>
<dbReference type="Gene3D" id="2.60.40.10">
    <property type="entry name" value="Immunoglobulins"/>
    <property type="match status" value="1"/>
</dbReference>
<dbReference type="InterPro" id="IPR019492">
    <property type="entry name" value="Cyclo-malto-dextrinase_C"/>
</dbReference>
<dbReference type="InterPro" id="IPR013780">
    <property type="entry name" value="Glyco_hydro_b"/>
</dbReference>
<gene>
    <name evidence="6" type="ORF">JQC75_08290</name>
</gene>
<name>A0ABX7G7Q5_9GAMM</name>
<proteinExistence type="predicted"/>
<feature type="region of interest" description="Disordered" evidence="3">
    <location>
        <begin position="195"/>
        <end position="224"/>
    </location>
</feature>
<dbReference type="SMART" id="SM00642">
    <property type="entry name" value="Aamy"/>
    <property type="match status" value="1"/>
</dbReference>
<feature type="domain" description="Glycosyl hydrolase family 13 catalytic" evidence="5">
    <location>
        <begin position="184"/>
        <end position="587"/>
    </location>
</feature>
<dbReference type="InterPro" id="IPR014756">
    <property type="entry name" value="Ig_E-set"/>
</dbReference>
<dbReference type="InterPro" id="IPR017853">
    <property type="entry name" value="GH"/>
</dbReference>
<evidence type="ECO:0000259" key="5">
    <source>
        <dbReference type="SMART" id="SM00642"/>
    </source>
</evidence>
<dbReference type="SUPFAM" id="SSF51011">
    <property type="entry name" value="Glycosyl hydrolase domain"/>
    <property type="match status" value="1"/>
</dbReference>
<dbReference type="Gene3D" id="2.60.40.1180">
    <property type="entry name" value="Golgi alpha-mannosidase II"/>
    <property type="match status" value="1"/>
</dbReference>
<reference evidence="6 7" key="1">
    <citation type="journal article" date="2012" name="Antonie Van Leeuwenhoek">
        <title>Shewanella litorisediminis sp. nov., a gammaproteobacterium isolated from a tidal flat sediment.</title>
        <authorList>
            <person name="Lee M.H."/>
            <person name="Yoon J.H."/>
        </authorList>
    </citation>
    <scope>NUCLEOTIDE SEQUENCE [LARGE SCALE GENOMIC DNA]</scope>
    <source>
        <strain evidence="6 7">SMK1-12</strain>
    </source>
</reference>
<sequence>MGQLTLSAQCAAIHTSVRRRLCLTVFFGLSAATSFAALSVPMQGHENALNSNTLNPISLSQVQQSRHSVTPNSVKIEPLNWWIGMQNPHLELMLTGKDIARGSLRLENDLGAKLIETIPGDSPNYLFVRLDLSTASAGTLTLVLSLPKSALNPATELRIPYELRERQPGSSERQGYSNRDVMYLITPDRFANGDTANDDLPGFDDKPNNPVYSEPGNSRDNARHGGDLAGIERRLDYLNDLGITQLWINPLLENRQPAYSYHGYAITDFYQIDARFGSNSQYQALVSNAGDKGLGVIMDVVLNHMGSGHPWMQDLPFNDWVNPKSQHTSHRRTAVQDPYAAPKDAAAFTDGWFVDSMPDLNQRNPHLATYLIQNNLWWIEYAGLSGLRIDTWSYSDKDFLKAFSAAIMTEYPHFNMVGEEWSGNPAVVSYWQSGKQNPDGYQTSLPGLMDFPLYDVLLQTVNEEESWGTGFIRLYEALANDLLYPNAQNLVLFEGNHDTNRLYSLLGRDMHKFKLALAYVILSNRVPQLFYGTEFAMQSPVEGRNDGAVRADMPGFGKAAFGKSDIDAMAGESKAAFEFIRALLHFRKTSDAVHRGKLVHFVPQFEQQPGLYVQLRLAPDDVPGAKSLLIIYNKNKEPVSLEMGRFTDYLPLNTDVKSVLDNRRFSLPATLNLSSPVTLLEF</sequence>
<keyword evidence="4" id="KW-0472">Membrane</keyword>
<dbReference type="RefSeq" id="WP_203326920.1">
    <property type="nucleotide sequence ID" value="NZ_CP069213.1"/>
</dbReference>
<protein>
    <submittedName>
        <fullName evidence="6">Cyclomaltodextrinase N-terminal domain-containing protein</fullName>
    </submittedName>
</protein>
<organism evidence="6 7">
    <name type="scientific">Shewanella litorisediminis</name>
    <dbReference type="NCBI Taxonomy" id="1173586"/>
    <lineage>
        <taxon>Bacteria</taxon>
        <taxon>Pseudomonadati</taxon>
        <taxon>Pseudomonadota</taxon>
        <taxon>Gammaproteobacteria</taxon>
        <taxon>Alteromonadales</taxon>
        <taxon>Shewanellaceae</taxon>
        <taxon>Shewanella</taxon>
    </lineage>
</organism>
<keyword evidence="2" id="KW-0326">Glycosidase</keyword>
<dbReference type="PANTHER" id="PTHR10357">
    <property type="entry name" value="ALPHA-AMYLASE FAMILY MEMBER"/>
    <property type="match status" value="1"/>
</dbReference>
<dbReference type="Pfam" id="PF00128">
    <property type="entry name" value="Alpha-amylase"/>
    <property type="match status" value="1"/>
</dbReference>
<dbReference type="InterPro" id="IPR006047">
    <property type="entry name" value="GH13_cat_dom"/>
</dbReference>
<accession>A0ABX7G7Q5</accession>
<dbReference type="Gene3D" id="3.20.20.80">
    <property type="entry name" value="Glycosidases"/>
    <property type="match status" value="1"/>
</dbReference>
<dbReference type="SUPFAM" id="SSF81296">
    <property type="entry name" value="E set domains"/>
    <property type="match status" value="1"/>
</dbReference>
<evidence type="ECO:0000256" key="3">
    <source>
        <dbReference type="SAM" id="MobiDB-lite"/>
    </source>
</evidence>
<dbReference type="Pfam" id="PF10438">
    <property type="entry name" value="Cyc-maltodext_C"/>
    <property type="match status" value="1"/>
</dbReference>
<dbReference type="SUPFAM" id="SSF51445">
    <property type="entry name" value="(Trans)glycosidases"/>
    <property type="match status" value="1"/>
</dbReference>
<evidence type="ECO:0000256" key="1">
    <source>
        <dbReference type="ARBA" id="ARBA00022801"/>
    </source>
</evidence>
<keyword evidence="4" id="KW-1133">Transmembrane helix</keyword>
<dbReference type="Pfam" id="PF09087">
    <property type="entry name" value="Cyc-maltodext_N"/>
    <property type="match status" value="1"/>
</dbReference>
<dbReference type="EMBL" id="CP069213">
    <property type="protein sequence ID" value="QRH03366.1"/>
    <property type="molecule type" value="Genomic_DNA"/>
</dbReference>
<keyword evidence="1" id="KW-0378">Hydrolase</keyword>
<dbReference type="Proteomes" id="UP000596252">
    <property type="component" value="Chromosome"/>
</dbReference>
<evidence type="ECO:0000256" key="2">
    <source>
        <dbReference type="ARBA" id="ARBA00023295"/>
    </source>
</evidence>
<keyword evidence="4" id="KW-0812">Transmembrane</keyword>
<dbReference type="InterPro" id="IPR013783">
    <property type="entry name" value="Ig-like_fold"/>
</dbReference>
<evidence type="ECO:0000256" key="4">
    <source>
        <dbReference type="SAM" id="Phobius"/>
    </source>
</evidence>
<feature type="transmembrane region" description="Helical" evidence="4">
    <location>
        <begin position="21"/>
        <end position="42"/>
    </location>
</feature>
<keyword evidence="7" id="KW-1185">Reference proteome</keyword>
<dbReference type="PANTHER" id="PTHR10357:SF210">
    <property type="entry name" value="MALTODEXTRIN GLUCOSIDASE"/>
    <property type="match status" value="1"/>
</dbReference>
<dbReference type="CDD" id="cd11340">
    <property type="entry name" value="AmyAc_bac_CMD_like_3"/>
    <property type="match status" value="1"/>
</dbReference>
<dbReference type="InterPro" id="IPR015171">
    <property type="entry name" value="Cyc-maltodext_N"/>
</dbReference>